<dbReference type="SUPFAM" id="SSF51730">
    <property type="entry name" value="FAD-linked oxidoreductase"/>
    <property type="match status" value="1"/>
</dbReference>
<dbReference type="InterPro" id="IPR029041">
    <property type="entry name" value="FAD-linked_oxidoreductase-like"/>
</dbReference>
<proteinExistence type="predicted"/>
<keyword evidence="5" id="KW-1185">Reference proteome</keyword>
<accession>A0A9N7C8J0</accession>
<dbReference type="AlphaFoldDB" id="A0A9N7C8J0"/>
<dbReference type="Proteomes" id="UP000247512">
    <property type="component" value="Unassembled WGS sequence"/>
</dbReference>
<dbReference type="OrthoDB" id="9803687at2"/>
<protein>
    <submittedName>
        <fullName evidence="2">5,10-methylenetetrahydrofolate reductase</fullName>
    </submittedName>
</protein>
<dbReference type="RefSeq" id="WP_078525650.1">
    <property type="nucleotide sequence ID" value="NZ_CP019875.1"/>
</dbReference>
<evidence type="ECO:0000313" key="5">
    <source>
        <dbReference type="Proteomes" id="UP000247512"/>
    </source>
</evidence>
<name>A0A9N7C8J0_9PROT</name>
<evidence type="ECO:0000313" key="4">
    <source>
        <dbReference type="Proteomes" id="UP000189683"/>
    </source>
</evidence>
<reference evidence="4" key="1">
    <citation type="submission" date="2017-02" db="EMBL/GenBank/DDBJ databases">
        <title>zhang.</title>
        <authorList>
            <person name="Zhang H."/>
        </authorList>
    </citation>
    <scope>NUCLEOTIDE SEQUENCE [LARGE SCALE GENOMIC DNA]</scope>
    <source>
        <strain evidence="4">RZS01</strain>
    </source>
</reference>
<reference evidence="2" key="2">
    <citation type="submission" date="2017-02" db="EMBL/GenBank/DDBJ databases">
        <authorList>
            <person name="Zhang H."/>
        </authorList>
    </citation>
    <scope>NUCLEOTIDE SEQUENCE</scope>
    <source>
        <strain evidence="2">RZS01</strain>
    </source>
</reference>
<evidence type="ECO:0000256" key="1">
    <source>
        <dbReference type="ARBA" id="ARBA00023002"/>
    </source>
</evidence>
<dbReference type="Gene3D" id="3.20.20.220">
    <property type="match status" value="1"/>
</dbReference>
<dbReference type="KEGG" id="kna:B0W47_09530"/>
<evidence type="ECO:0000313" key="2">
    <source>
        <dbReference type="EMBL" id="AQU87673.1"/>
    </source>
</evidence>
<evidence type="ECO:0000313" key="3">
    <source>
        <dbReference type="EMBL" id="PYD65417.1"/>
    </source>
</evidence>
<dbReference type="GO" id="GO:0016491">
    <property type="term" value="F:oxidoreductase activity"/>
    <property type="evidence" value="ECO:0007669"/>
    <property type="project" value="UniProtKB-KW"/>
</dbReference>
<dbReference type="EMBL" id="NIRT01000032">
    <property type="protein sequence ID" value="PYD65417.1"/>
    <property type="molecule type" value="Genomic_DNA"/>
</dbReference>
<organism evidence="2 4">
    <name type="scientific">Komagataeibacter nataicola</name>
    <dbReference type="NCBI Taxonomy" id="265960"/>
    <lineage>
        <taxon>Bacteria</taxon>
        <taxon>Pseudomonadati</taxon>
        <taxon>Pseudomonadota</taxon>
        <taxon>Alphaproteobacteria</taxon>
        <taxon>Acetobacterales</taxon>
        <taxon>Acetobacteraceae</taxon>
        <taxon>Komagataeibacter</taxon>
    </lineage>
</organism>
<keyword evidence="1" id="KW-0560">Oxidoreductase</keyword>
<gene>
    <name evidence="2" type="ORF">B0W47_09530</name>
    <name evidence="3" type="ORF">CDI09_13750</name>
</gene>
<dbReference type="Proteomes" id="UP000189683">
    <property type="component" value="Chromosome"/>
</dbReference>
<sequence>MTLTSVELIPRDAETLLRDANEVARLFPDAGMINIPDLLRFPLRSWEAARLVRPVFPRVVPHIRAIDIAPDAPLPGADDPGLREVLVVKGDPPSDLRHRTYPNSSESVIARYRREAPHLDVYAAFDPYRRAPYQEMEAIARKKEAGAIGFFTQPIFDLPMLDLCMNWLHGENVFWGISPVVGPKSRSYWETTNHVIFPHGFEPTFEANITFARRMMDVVARAGGNTYLMPLRVNLERYLTPLRRDRGVSDQG</sequence>
<reference evidence="3 5" key="3">
    <citation type="submission" date="2017-06" db="EMBL/GenBank/DDBJ databases">
        <title>A draft genome sequence of Komagataeibacter nataicola LMG 1536.</title>
        <authorList>
            <person name="Skraban J."/>
            <person name="Cleenwerck I."/>
            <person name="Vandamme P."/>
            <person name="Trcek J."/>
        </authorList>
    </citation>
    <scope>NUCLEOTIDE SEQUENCE [LARGE SCALE GENOMIC DNA]</scope>
    <source>
        <strain evidence="3 5">LMG 1536</strain>
    </source>
</reference>
<dbReference type="EMBL" id="CP019875">
    <property type="protein sequence ID" value="AQU87673.1"/>
    <property type="molecule type" value="Genomic_DNA"/>
</dbReference>